<protein>
    <submittedName>
        <fullName evidence="1">Uncharacterized protein</fullName>
    </submittedName>
</protein>
<reference evidence="1" key="2">
    <citation type="submission" date="2025-09" db="UniProtKB">
        <authorList>
            <consortium name="EnsemblPlants"/>
        </authorList>
    </citation>
    <scope>IDENTIFICATION</scope>
</reference>
<keyword evidence="2" id="KW-1185">Reference proteome</keyword>
<accession>A0ACD5W4Z2</accession>
<evidence type="ECO:0000313" key="2">
    <source>
        <dbReference type="Proteomes" id="UP001732700"/>
    </source>
</evidence>
<proteinExistence type="predicted"/>
<reference evidence="1" key="1">
    <citation type="submission" date="2021-05" db="EMBL/GenBank/DDBJ databases">
        <authorList>
            <person name="Scholz U."/>
            <person name="Mascher M."/>
            <person name="Fiebig A."/>
        </authorList>
    </citation>
    <scope>NUCLEOTIDE SEQUENCE [LARGE SCALE GENOMIC DNA]</scope>
</reference>
<sequence>MDMGGGHGMGMGTGGATAAPAPGMAAAAAHAGMRKHFMHMTFYWGTQSEILFDGWPGARGGGMYALALAAVFALAVLLEFLGAYLSRSGRRAAVAVGAAAVHAARVGGGYVLMLALMSFNVGVLLAAVAGHAAGFLLFRAGLCGGRAAQVEDRAKGFLDPAAGC</sequence>
<dbReference type="EnsemblPlants" id="AVESA.00010b.r2.3DG0557210.1">
    <property type="protein sequence ID" value="AVESA.00010b.r2.3DG0557210.1.CDS.1"/>
    <property type="gene ID" value="AVESA.00010b.r2.3DG0557210"/>
</dbReference>
<name>A0ACD5W4Z2_AVESA</name>
<dbReference type="Proteomes" id="UP001732700">
    <property type="component" value="Chromosome 3D"/>
</dbReference>
<organism evidence="1 2">
    <name type="scientific">Avena sativa</name>
    <name type="common">Oat</name>
    <dbReference type="NCBI Taxonomy" id="4498"/>
    <lineage>
        <taxon>Eukaryota</taxon>
        <taxon>Viridiplantae</taxon>
        <taxon>Streptophyta</taxon>
        <taxon>Embryophyta</taxon>
        <taxon>Tracheophyta</taxon>
        <taxon>Spermatophyta</taxon>
        <taxon>Magnoliopsida</taxon>
        <taxon>Liliopsida</taxon>
        <taxon>Poales</taxon>
        <taxon>Poaceae</taxon>
        <taxon>BOP clade</taxon>
        <taxon>Pooideae</taxon>
        <taxon>Poodae</taxon>
        <taxon>Poeae</taxon>
        <taxon>Poeae Chloroplast Group 1 (Aveneae type)</taxon>
        <taxon>Aveninae</taxon>
        <taxon>Avena</taxon>
    </lineage>
</organism>
<evidence type="ECO:0000313" key="1">
    <source>
        <dbReference type="EnsemblPlants" id="AVESA.00010b.r2.3DG0557210.1.CDS.1"/>
    </source>
</evidence>